<evidence type="ECO:0000256" key="6">
    <source>
        <dbReference type="ARBA" id="ARBA00023136"/>
    </source>
</evidence>
<keyword evidence="4" id="KW-0769">Symport</keyword>
<evidence type="ECO:0000256" key="7">
    <source>
        <dbReference type="SAM" id="Phobius"/>
    </source>
</evidence>
<dbReference type="GO" id="GO:0016020">
    <property type="term" value="C:membrane"/>
    <property type="evidence" value="ECO:0007669"/>
    <property type="project" value="UniProtKB-SubCell"/>
</dbReference>
<name>A0A016SZB3_9BILA</name>
<keyword evidence="9" id="KW-1185">Reference proteome</keyword>
<feature type="transmembrane region" description="Helical" evidence="7">
    <location>
        <begin position="152"/>
        <end position="180"/>
    </location>
</feature>
<protein>
    <recommendedName>
        <fullName evidence="10">Sodium:neurotransmitter symporter family protein</fullName>
    </recommendedName>
</protein>
<feature type="transmembrane region" description="Helical" evidence="7">
    <location>
        <begin position="192"/>
        <end position="208"/>
    </location>
</feature>
<evidence type="ECO:0000313" key="8">
    <source>
        <dbReference type="EMBL" id="EYB95736.1"/>
    </source>
</evidence>
<feature type="transmembrane region" description="Helical" evidence="7">
    <location>
        <begin position="228"/>
        <end position="251"/>
    </location>
</feature>
<feature type="transmembrane region" description="Helical" evidence="7">
    <location>
        <begin position="44"/>
        <end position="67"/>
    </location>
</feature>
<evidence type="ECO:0000256" key="4">
    <source>
        <dbReference type="ARBA" id="ARBA00022847"/>
    </source>
</evidence>
<reference evidence="9" key="1">
    <citation type="journal article" date="2015" name="Nat. Genet.">
        <title>The genome and transcriptome of the zoonotic hookworm Ancylostoma ceylanicum identify infection-specific gene families.</title>
        <authorList>
            <person name="Schwarz E.M."/>
            <person name="Hu Y."/>
            <person name="Antoshechkin I."/>
            <person name="Miller M.M."/>
            <person name="Sternberg P.W."/>
            <person name="Aroian R.V."/>
        </authorList>
    </citation>
    <scope>NUCLEOTIDE SEQUENCE</scope>
    <source>
        <strain evidence="9">HY135</strain>
    </source>
</reference>
<evidence type="ECO:0008006" key="10">
    <source>
        <dbReference type="Google" id="ProtNLM"/>
    </source>
</evidence>
<comment type="subcellular location">
    <subcellularLocation>
        <location evidence="1">Membrane</location>
        <topology evidence="1">Multi-pass membrane protein</topology>
    </subcellularLocation>
</comment>
<comment type="caution">
    <text evidence="8">The sequence shown here is derived from an EMBL/GenBank/DDBJ whole genome shotgun (WGS) entry which is preliminary data.</text>
</comment>
<keyword evidence="5 7" id="KW-1133">Transmembrane helix</keyword>
<keyword evidence="6 7" id="KW-0472">Membrane</keyword>
<evidence type="ECO:0000313" key="9">
    <source>
        <dbReference type="Proteomes" id="UP000024635"/>
    </source>
</evidence>
<evidence type="ECO:0000256" key="3">
    <source>
        <dbReference type="ARBA" id="ARBA00022692"/>
    </source>
</evidence>
<keyword evidence="3 7" id="KW-0812">Transmembrane</keyword>
<accession>A0A016SZB3</accession>
<feature type="transmembrane region" description="Helical" evidence="7">
    <location>
        <begin position="73"/>
        <end position="91"/>
    </location>
</feature>
<dbReference type="PROSITE" id="PS50267">
    <property type="entry name" value="NA_NEUROTRAN_SYMP_3"/>
    <property type="match status" value="1"/>
</dbReference>
<evidence type="ECO:0000256" key="1">
    <source>
        <dbReference type="ARBA" id="ARBA00004141"/>
    </source>
</evidence>
<organism evidence="8 9">
    <name type="scientific">Ancylostoma ceylanicum</name>
    <dbReference type="NCBI Taxonomy" id="53326"/>
    <lineage>
        <taxon>Eukaryota</taxon>
        <taxon>Metazoa</taxon>
        <taxon>Ecdysozoa</taxon>
        <taxon>Nematoda</taxon>
        <taxon>Chromadorea</taxon>
        <taxon>Rhabditida</taxon>
        <taxon>Rhabditina</taxon>
        <taxon>Rhabditomorpha</taxon>
        <taxon>Strongyloidea</taxon>
        <taxon>Ancylostomatidae</taxon>
        <taxon>Ancylostomatinae</taxon>
        <taxon>Ancylostoma</taxon>
    </lineage>
</organism>
<gene>
    <name evidence="8" type="primary">Acey_s0156.g3118</name>
    <name evidence="8" type="ORF">Y032_0156g3118</name>
</gene>
<feature type="transmembrane region" description="Helical" evidence="7">
    <location>
        <begin position="6"/>
        <end position="23"/>
    </location>
</feature>
<evidence type="ECO:0000256" key="5">
    <source>
        <dbReference type="ARBA" id="ARBA00022989"/>
    </source>
</evidence>
<dbReference type="GO" id="GO:0015293">
    <property type="term" value="F:symporter activity"/>
    <property type="evidence" value="ECO:0007669"/>
    <property type="project" value="UniProtKB-KW"/>
</dbReference>
<dbReference type="Proteomes" id="UP000024635">
    <property type="component" value="Unassembled WGS sequence"/>
</dbReference>
<dbReference type="InterPro" id="IPR037272">
    <property type="entry name" value="SNS_sf"/>
</dbReference>
<dbReference type="OrthoDB" id="5872181at2759"/>
<dbReference type="SUPFAM" id="SSF161070">
    <property type="entry name" value="SNF-like"/>
    <property type="match status" value="1"/>
</dbReference>
<feature type="transmembrane region" description="Helical" evidence="7">
    <location>
        <begin position="304"/>
        <end position="322"/>
    </location>
</feature>
<dbReference type="AlphaFoldDB" id="A0A016SZB3"/>
<keyword evidence="2" id="KW-0813">Transport</keyword>
<dbReference type="InterPro" id="IPR000175">
    <property type="entry name" value="Na/ntran_symport"/>
</dbReference>
<evidence type="ECO:0000256" key="2">
    <source>
        <dbReference type="ARBA" id="ARBA00022448"/>
    </source>
</evidence>
<sequence>MCVCVTIIFNSIVLTILVVMLFSKLEGFEEISERFDMGPEVWASAVLVTLITLRIGQGGLFFLGAQYRFNNNLVIDALAVVVYLMSAIFLYSTAHMLFRATGAPYLFEGSLQDYISFLYKNRKKSLYSQFFVYWTTASQLIVYGPYEPFLQLAISCGCTILVLNNIAVVVDAVVSTCVTALDSLSDEGSTKAIMITTIFFIALSSFFINSEAGFETAVAIENTVIPAVSAFVVLLELLVIGILYGFPRAYANVLAMGSDKEDNLLRRVSNLFYLYFWQASPFLILASVLYAFPSPPKSMRATASLIIFLILMPTATYCFQVFRTYHRIGNIRLLFVSDYVLWGPRMSDDRDKANRMEKKASLDVYVAVFNHFKGFCCIISNKSICVAYKD</sequence>
<proteinExistence type="predicted"/>
<dbReference type="STRING" id="53326.A0A016SZB3"/>
<dbReference type="EMBL" id="JARK01001492">
    <property type="protein sequence ID" value="EYB95736.1"/>
    <property type="molecule type" value="Genomic_DNA"/>
</dbReference>
<feature type="transmembrane region" description="Helical" evidence="7">
    <location>
        <begin position="272"/>
        <end position="292"/>
    </location>
</feature>